<dbReference type="InterPro" id="IPR025110">
    <property type="entry name" value="AMP-bd_C"/>
</dbReference>
<dbReference type="Proteomes" id="UP000584374">
    <property type="component" value="Unassembled WGS sequence"/>
</dbReference>
<dbReference type="PANTHER" id="PTHR43201:SF5">
    <property type="entry name" value="MEDIUM-CHAIN ACYL-COA LIGASE ACSF2, MITOCHONDRIAL"/>
    <property type="match status" value="1"/>
</dbReference>
<dbReference type="RefSeq" id="WP_184724717.1">
    <property type="nucleotide sequence ID" value="NZ_JACHIW010000001.1"/>
</dbReference>
<dbReference type="InterPro" id="IPR045851">
    <property type="entry name" value="AMP-bd_C_sf"/>
</dbReference>
<reference evidence="5 6" key="1">
    <citation type="submission" date="2020-08" db="EMBL/GenBank/DDBJ databases">
        <title>Sequencing the genomes of 1000 actinobacteria strains.</title>
        <authorList>
            <person name="Klenk H.-P."/>
        </authorList>
    </citation>
    <scope>NUCLEOTIDE SEQUENCE [LARGE SCALE GENOMIC DNA]</scope>
    <source>
        <strain evidence="5 6">DSM 45584</strain>
    </source>
</reference>
<dbReference type="SUPFAM" id="SSF56801">
    <property type="entry name" value="Acetyl-CoA synthetase-like"/>
    <property type="match status" value="1"/>
</dbReference>
<feature type="domain" description="AMP-binding enzyme C-terminal" evidence="4">
    <location>
        <begin position="457"/>
        <end position="532"/>
    </location>
</feature>
<evidence type="ECO:0000259" key="4">
    <source>
        <dbReference type="Pfam" id="PF13193"/>
    </source>
</evidence>
<comment type="caution">
    <text evidence="5">The sequence shown here is derived from an EMBL/GenBank/DDBJ whole genome shotgun (WGS) entry which is preliminary data.</text>
</comment>
<proteinExistence type="inferred from homology"/>
<evidence type="ECO:0000256" key="1">
    <source>
        <dbReference type="ARBA" id="ARBA00006432"/>
    </source>
</evidence>
<dbReference type="Pfam" id="PF00501">
    <property type="entry name" value="AMP-binding"/>
    <property type="match status" value="1"/>
</dbReference>
<keyword evidence="6" id="KW-1185">Reference proteome</keyword>
<dbReference type="InterPro" id="IPR000873">
    <property type="entry name" value="AMP-dep_synth/lig_dom"/>
</dbReference>
<organism evidence="5 6">
    <name type="scientific">Saccharopolyspora phatthalungensis</name>
    <dbReference type="NCBI Taxonomy" id="664693"/>
    <lineage>
        <taxon>Bacteria</taxon>
        <taxon>Bacillati</taxon>
        <taxon>Actinomycetota</taxon>
        <taxon>Actinomycetes</taxon>
        <taxon>Pseudonocardiales</taxon>
        <taxon>Pseudonocardiaceae</taxon>
        <taxon>Saccharopolyspora</taxon>
    </lineage>
</organism>
<dbReference type="InterPro" id="IPR020845">
    <property type="entry name" value="AMP-binding_CS"/>
</dbReference>
<dbReference type="AlphaFoldDB" id="A0A840QA01"/>
<dbReference type="Pfam" id="PF13193">
    <property type="entry name" value="AMP-binding_C"/>
    <property type="match status" value="1"/>
</dbReference>
<dbReference type="PANTHER" id="PTHR43201">
    <property type="entry name" value="ACYL-COA SYNTHETASE"/>
    <property type="match status" value="1"/>
</dbReference>
<evidence type="ECO:0000259" key="3">
    <source>
        <dbReference type="Pfam" id="PF00501"/>
    </source>
</evidence>
<dbReference type="InterPro" id="IPR042099">
    <property type="entry name" value="ANL_N_sf"/>
</dbReference>
<evidence type="ECO:0000313" key="6">
    <source>
        <dbReference type="Proteomes" id="UP000584374"/>
    </source>
</evidence>
<evidence type="ECO:0000256" key="2">
    <source>
        <dbReference type="ARBA" id="ARBA00022598"/>
    </source>
</evidence>
<comment type="similarity">
    <text evidence="1">Belongs to the ATP-dependent AMP-binding enzyme family.</text>
</comment>
<name>A0A840QA01_9PSEU</name>
<sequence>MTPTDASQRLVPYAPEDVARYRAAGLWGTRTIAEEFHEVAAAHPHHDAVVTAEGRMTFAELDARSDQLAAGLAELGLVPGDPVLFQVTNRLESVLAWYGVLKAGLVPVCTLASHRAHEIGEISRRAGAVAHLVDAGTTFDLVGFAHEQARDHPTLRQVLVLGADASDPRVEDLGRTIAPATARGIVERIQRDIDPDDVAVFQLSGGTTGIPKIIPRLHAEYWYNAREYARAWGWDDTTRNAHLIPIMHNAGIVCGVHGPHSVGACLVMTSANLAEALPLLVQEKATDILLGHGHYRAVDDPAFPALAASLRTVLLSGAKVPPQLFGMLEHLGLWAGQLFGMGEGLFAVTRPDSPRAARATTVGTPLSPLDEIRILEPGSEREVPDGQVGELCCTGPYTLRGYYDAPDHNAVAFTSDGLYRTGDLAALVVIDGQRYLSIEGRIKDVINRGGEKINAEEIELLLLRHPAVAAAAVVAMPDARLGERTCAYLVPTRGPVPLADIQEHFTRLGVAKFKWPERLEWLDELPTTLVGKINKKSLRADVAAKIRAEYQQEHV</sequence>
<gene>
    <name evidence="5" type="ORF">BJ970_001177</name>
</gene>
<dbReference type="GO" id="GO:0031956">
    <property type="term" value="F:medium-chain fatty acid-CoA ligase activity"/>
    <property type="evidence" value="ECO:0007669"/>
    <property type="project" value="TreeGrafter"/>
</dbReference>
<keyword evidence="2 5" id="KW-0436">Ligase</keyword>
<dbReference type="PROSITE" id="PS00455">
    <property type="entry name" value="AMP_BINDING"/>
    <property type="match status" value="1"/>
</dbReference>
<dbReference type="EMBL" id="JACHIW010000001">
    <property type="protein sequence ID" value="MBB5153643.1"/>
    <property type="molecule type" value="Genomic_DNA"/>
</dbReference>
<feature type="domain" description="AMP-dependent synthetase/ligase" evidence="3">
    <location>
        <begin position="36"/>
        <end position="403"/>
    </location>
</feature>
<dbReference type="Gene3D" id="3.30.300.30">
    <property type="match status" value="1"/>
</dbReference>
<dbReference type="GO" id="GO:0006631">
    <property type="term" value="P:fatty acid metabolic process"/>
    <property type="evidence" value="ECO:0007669"/>
    <property type="project" value="TreeGrafter"/>
</dbReference>
<protein>
    <submittedName>
        <fullName evidence="5">2,3-dihydroxybenzoate-AMP ligase</fullName>
    </submittedName>
</protein>
<dbReference type="Gene3D" id="3.40.50.12780">
    <property type="entry name" value="N-terminal domain of ligase-like"/>
    <property type="match status" value="1"/>
</dbReference>
<evidence type="ECO:0000313" key="5">
    <source>
        <dbReference type="EMBL" id="MBB5153643.1"/>
    </source>
</evidence>
<accession>A0A840QA01</accession>